<dbReference type="AlphaFoldDB" id="A0AAP3PJ28"/>
<keyword evidence="1 5" id="KW-0808">Transferase</keyword>
<evidence type="ECO:0000313" key="5">
    <source>
        <dbReference type="EMBL" id="MDB7932829.1"/>
    </source>
</evidence>
<dbReference type="Pfam" id="PF13673">
    <property type="entry name" value="Acetyltransf_10"/>
    <property type="match status" value="1"/>
</dbReference>
<keyword evidence="2 5" id="KW-0012">Acyltransferase</keyword>
<comment type="caution">
    <text evidence="5">The sequence shown here is derived from an EMBL/GenBank/DDBJ whole genome shotgun (WGS) entry which is preliminary data.</text>
</comment>
<dbReference type="GO" id="GO:0016747">
    <property type="term" value="F:acyltransferase activity, transferring groups other than amino-acyl groups"/>
    <property type="evidence" value="ECO:0007669"/>
    <property type="project" value="InterPro"/>
</dbReference>
<name>A0AAP3PJ28_FLAPL</name>
<dbReference type="InterPro" id="IPR000182">
    <property type="entry name" value="GNAT_dom"/>
</dbReference>
<dbReference type="PROSITE" id="PS51186">
    <property type="entry name" value="GNAT"/>
    <property type="match status" value="1"/>
</dbReference>
<reference evidence="5" key="1">
    <citation type="submission" date="2023-01" db="EMBL/GenBank/DDBJ databases">
        <title>Human gut microbiome strain richness.</title>
        <authorList>
            <person name="Chen-Liaw A."/>
        </authorList>
    </citation>
    <scope>NUCLEOTIDE SEQUENCE</scope>
    <source>
        <strain evidence="5">1001287st1_F4_1001285I_161205</strain>
        <strain evidence="4">2225st1_A6_2225SCRN_200828</strain>
    </source>
</reference>
<evidence type="ECO:0000313" key="6">
    <source>
        <dbReference type="Proteomes" id="UP001211173"/>
    </source>
</evidence>
<proteinExistence type="predicted"/>
<dbReference type="PANTHER" id="PTHR43800">
    <property type="entry name" value="PEPTIDYL-LYSINE N-ACETYLTRANSFERASE YJAB"/>
    <property type="match status" value="1"/>
</dbReference>
<evidence type="ECO:0000256" key="2">
    <source>
        <dbReference type="ARBA" id="ARBA00023315"/>
    </source>
</evidence>
<dbReference type="RefSeq" id="WP_007489319.1">
    <property type="nucleotide sequence ID" value="NZ_BAABXT010000001.1"/>
</dbReference>
<dbReference type="EC" id="2.3.1.-" evidence="5"/>
<dbReference type="Proteomes" id="UP001211173">
    <property type="component" value="Unassembled WGS sequence"/>
</dbReference>
<evidence type="ECO:0000256" key="1">
    <source>
        <dbReference type="ARBA" id="ARBA00022679"/>
    </source>
</evidence>
<dbReference type="Gene3D" id="3.40.630.30">
    <property type="match status" value="1"/>
</dbReference>
<dbReference type="InterPro" id="IPR016181">
    <property type="entry name" value="Acyl_CoA_acyltransferase"/>
</dbReference>
<feature type="domain" description="N-acetyltransferase" evidence="3">
    <location>
        <begin position="19"/>
        <end position="164"/>
    </location>
</feature>
<evidence type="ECO:0000313" key="4">
    <source>
        <dbReference type="EMBL" id="MDB7907573.1"/>
    </source>
</evidence>
<gene>
    <name evidence="4" type="ORF">PND83_16430</name>
    <name evidence="5" type="ORF">PNE06_07055</name>
</gene>
<evidence type="ECO:0000259" key="3">
    <source>
        <dbReference type="PROSITE" id="PS51186"/>
    </source>
</evidence>
<dbReference type="EMBL" id="JAQLWO010000020">
    <property type="protein sequence ID" value="MDB7907573.1"/>
    <property type="molecule type" value="Genomic_DNA"/>
</dbReference>
<dbReference type="Proteomes" id="UP001211006">
    <property type="component" value="Unassembled WGS sequence"/>
</dbReference>
<dbReference type="GeneID" id="63973640"/>
<dbReference type="PANTHER" id="PTHR43800:SF1">
    <property type="entry name" value="PEPTIDYL-LYSINE N-ACETYLTRANSFERASE YJAB"/>
    <property type="match status" value="1"/>
</dbReference>
<accession>A0AAP3PJ28</accession>
<dbReference type="SUPFAM" id="SSF55729">
    <property type="entry name" value="Acyl-CoA N-acyltransferases (Nat)"/>
    <property type="match status" value="1"/>
</dbReference>
<dbReference type="EMBL" id="JAQLWV010000008">
    <property type="protein sequence ID" value="MDB7932829.1"/>
    <property type="molecule type" value="Genomic_DNA"/>
</dbReference>
<organism evidence="5 6">
    <name type="scientific">Flavonifractor plautii</name>
    <name type="common">Fusobacterium plautii</name>
    <dbReference type="NCBI Taxonomy" id="292800"/>
    <lineage>
        <taxon>Bacteria</taxon>
        <taxon>Bacillati</taxon>
        <taxon>Bacillota</taxon>
        <taxon>Clostridia</taxon>
        <taxon>Eubacteriales</taxon>
        <taxon>Oscillospiraceae</taxon>
        <taxon>Flavonifractor</taxon>
    </lineage>
</organism>
<sequence>MWQADVGNAIKWGEDTEIAEVKERQPALLQQLLKIWEQSVRATHHFLSSREIEQIKEYVPGALNLVPRLVIAREESGAPVGFMGVDGGRLEMLFLVPDKRGNGLGRLLVEYGMKHCGVKSVTVNEQNPEAKGFYEHMGFCVYKRTDCDEQGAPYPLLYMEISQR</sequence>
<protein>
    <submittedName>
        <fullName evidence="5">GNAT family N-acetyltransferase</fullName>
        <ecNumber evidence="5">2.3.1.-</ecNumber>
    </submittedName>
</protein>